<organism evidence="2 3">
    <name type="scientific">Bradyrhizobium macuxiense</name>
    <dbReference type="NCBI Taxonomy" id="1755647"/>
    <lineage>
        <taxon>Bacteria</taxon>
        <taxon>Pseudomonadati</taxon>
        <taxon>Pseudomonadota</taxon>
        <taxon>Alphaproteobacteria</taxon>
        <taxon>Hyphomicrobiales</taxon>
        <taxon>Nitrobacteraceae</taxon>
        <taxon>Bradyrhizobium</taxon>
    </lineage>
</organism>
<evidence type="ECO:0000313" key="2">
    <source>
        <dbReference type="EMBL" id="KWV61181.1"/>
    </source>
</evidence>
<proteinExistence type="predicted"/>
<sequence length="204" mass="21939">MPRPSLTLSLALLLAAPGFSLAADDTRPVPSGAVVAADHVACSLRPNAEEPADPSSTSAIPHRETFIAREHFTEDISSSAAVRISWLGATFARRFMPKVEDDLSGSSLQTWVLTAASSDKELLAKQDQSHESRLVDVWCLLKQQPDGSSGPLQTNSKPNVFYVRDMAGELGAVDVLWGGVGWEIGASPVGDKQRWVAGTRVFFH</sequence>
<comment type="caution">
    <text evidence="2">The sequence shown here is derived from an EMBL/GenBank/DDBJ whole genome shotgun (WGS) entry which is preliminary data.</text>
</comment>
<accession>A0A109K5J0</accession>
<dbReference type="Proteomes" id="UP000057737">
    <property type="component" value="Unassembled WGS sequence"/>
</dbReference>
<reference evidence="2 3" key="1">
    <citation type="submission" date="2015-11" db="EMBL/GenBank/DDBJ databases">
        <title>Draft Genome Sequence of the Strain BR 10303 (Bradyrhizobium sp.) isolated from nodules of Centrolobium paraense.</title>
        <authorList>
            <person name="Zelli J.E."/>
            <person name="Simoes-Araujo J.L."/>
            <person name="Barauna A.C."/>
            <person name="Silva K."/>
        </authorList>
    </citation>
    <scope>NUCLEOTIDE SEQUENCE [LARGE SCALE GENOMIC DNA]</scope>
    <source>
        <strain evidence="2 3">BR 10303</strain>
    </source>
</reference>
<keyword evidence="3" id="KW-1185">Reference proteome</keyword>
<name>A0A109K5J0_9BRAD</name>
<gene>
    <name evidence="2" type="ORF">AS156_25495</name>
</gene>
<dbReference type="OrthoDB" id="8137863at2"/>
<feature type="signal peptide" evidence="1">
    <location>
        <begin position="1"/>
        <end position="22"/>
    </location>
</feature>
<dbReference type="RefSeq" id="WP_066498507.1">
    <property type="nucleotide sequence ID" value="NZ_LNCU01000003.1"/>
</dbReference>
<feature type="chain" id="PRO_5007137510" evidence="1">
    <location>
        <begin position="23"/>
        <end position="204"/>
    </location>
</feature>
<evidence type="ECO:0000313" key="3">
    <source>
        <dbReference type="Proteomes" id="UP000057737"/>
    </source>
</evidence>
<dbReference type="AlphaFoldDB" id="A0A109K5J0"/>
<protein>
    <submittedName>
        <fullName evidence="2">Uncharacterized protein</fullName>
    </submittedName>
</protein>
<evidence type="ECO:0000256" key="1">
    <source>
        <dbReference type="SAM" id="SignalP"/>
    </source>
</evidence>
<keyword evidence="1" id="KW-0732">Signal</keyword>
<dbReference type="EMBL" id="LNCU01000003">
    <property type="protein sequence ID" value="KWV61181.1"/>
    <property type="molecule type" value="Genomic_DNA"/>
</dbReference>